<evidence type="ECO:0000313" key="2">
    <source>
        <dbReference type="EMBL" id="WWF04981.1"/>
    </source>
</evidence>
<dbReference type="Proteomes" id="UP001381003">
    <property type="component" value="Chromosome"/>
</dbReference>
<protein>
    <submittedName>
        <fullName evidence="2">Uncharacterized protein</fullName>
    </submittedName>
</protein>
<proteinExistence type="predicted"/>
<dbReference type="EMBL" id="CP104874">
    <property type="protein sequence ID" value="WWF04981.1"/>
    <property type="molecule type" value="Genomic_DNA"/>
</dbReference>
<keyword evidence="3" id="KW-1185">Reference proteome</keyword>
<reference evidence="2 3" key="1">
    <citation type="submission" date="2022-09" db="EMBL/GenBank/DDBJ databases">
        <title>Complete genome sequence of Janibacter terrae strain COS04-44, PCL-degrading bacteria isolated from oil spilled coast.</title>
        <authorList>
            <person name="Park H."/>
            <person name="Kim J.Y."/>
            <person name="An S.H."/>
            <person name="Lee C.M."/>
            <person name="Weon H.-Y."/>
        </authorList>
    </citation>
    <scope>NUCLEOTIDE SEQUENCE [LARGE SCALE GENOMIC DNA]</scope>
    <source>
        <strain evidence="2 3">COS04-44</strain>
    </source>
</reference>
<sequence length="263" mass="28157">MRTAITSSLIVAFLAGGSAAAGASTPSMTSGSSTTTTAQLVASDAYGRHDAIPRGVPYGYSWRTASDAKASVASTSFRNYKAINVWGQVFATSRTTNYSARLVARNPRVYFFDGKKWTRAKATASRMEGAYYTGDFQSGATTGTARKDRTATYSMPLSGLRGKADALHFWWSGMYPRVPIPAGTKGILVRQEMRLSGGTAGANVIGSTGADLFATPRTIVHPQGWNPGIPNPRMKRVTSRWQPFYATTVDKATLFNYPPPAGA</sequence>
<evidence type="ECO:0000313" key="3">
    <source>
        <dbReference type="Proteomes" id="UP001381003"/>
    </source>
</evidence>
<dbReference type="RefSeq" id="WP_068324256.1">
    <property type="nucleotide sequence ID" value="NZ_CP104874.1"/>
</dbReference>
<keyword evidence="1" id="KW-0732">Signal</keyword>
<accession>A0ABZ2FFG0</accession>
<gene>
    <name evidence="2" type="ORF">N5P18_15140</name>
</gene>
<organism evidence="2 3">
    <name type="scientific">Janibacter terrae</name>
    <dbReference type="NCBI Taxonomy" id="103817"/>
    <lineage>
        <taxon>Bacteria</taxon>
        <taxon>Bacillati</taxon>
        <taxon>Actinomycetota</taxon>
        <taxon>Actinomycetes</taxon>
        <taxon>Micrococcales</taxon>
        <taxon>Intrasporangiaceae</taxon>
        <taxon>Janibacter</taxon>
    </lineage>
</organism>
<feature type="signal peptide" evidence="1">
    <location>
        <begin position="1"/>
        <end position="23"/>
    </location>
</feature>
<name>A0ABZ2FFG0_9MICO</name>
<feature type="chain" id="PRO_5046291415" evidence="1">
    <location>
        <begin position="24"/>
        <end position="263"/>
    </location>
</feature>
<evidence type="ECO:0000256" key="1">
    <source>
        <dbReference type="SAM" id="SignalP"/>
    </source>
</evidence>